<evidence type="ECO:0000256" key="2">
    <source>
        <dbReference type="ARBA" id="ARBA00022670"/>
    </source>
</evidence>
<feature type="chain" id="PRO_5046422464" evidence="6">
    <location>
        <begin position="27"/>
        <end position="214"/>
    </location>
</feature>
<evidence type="ECO:0000256" key="4">
    <source>
        <dbReference type="ARBA" id="ARBA00022825"/>
    </source>
</evidence>
<dbReference type="InterPro" id="IPR009003">
    <property type="entry name" value="Peptidase_S1_PA"/>
</dbReference>
<dbReference type="InterPro" id="IPR001316">
    <property type="entry name" value="Pept_S1A_streptogrisin"/>
</dbReference>
<dbReference type="PRINTS" id="PR00861">
    <property type="entry name" value="ALYTICPTASE"/>
</dbReference>
<comment type="caution">
    <text evidence="7">The sequence shown here is derived from an EMBL/GenBank/DDBJ whole genome shotgun (WGS) entry which is preliminary data.</text>
</comment>
<gene>
    <name evidence="7" type="ORF">HKK74_12260</name>
</gene>
<keyword evidence="4" id="KW-0720">Serine protease</keyword>
<evidence type="ECO:0000313" key="7">
    <source>
        <dbReference type="EMBL" id="MBC6466269.1"/>
    </source>
</evidence>
<dbReference type="InterPro" id="IPR043504">
    <property type="entry name" value="Peptidase_S1_PA_chymotrypsin"/>
</dbReference>
<name>A0ABR7LNB3_9ACTN</name>
<evidence type="ECO:0000256" key="3">
    <source>
        <dbReference type="ARBA" id="ARBA00022801"/>
    </source>
</evidence>
<keyword evidence="8" id="KW-1185">Reference proteome</keyword>
<keyword evidence="6" id="KW-0732">Signal</keyword>
<keyword evidence="2" id="KW-0645">Protease</keyword>
<evidence type="ECO:0000256" key="5">
    <source>
        <dbReference type="ARBA" id="ARBA00023157"/>
    </source>
</evidence>
<feature type="signal peptide" evidence="6">
    <location>
        <begin position="1"/>
        <end position="26"/>
    </location>
</feature>
<keyword evidence="5" id="KW-1015">Disulfide bond</keyword>
<dbReference type="RefSeq" id="WP_187243271.1">
    <property type="nucleotide sequence ID" value="NZ_BAAAOK010000071.1"/>
</dbReference>
<organism evidence="7 8">
    <name type="scientific">Actinomadura alba</name>
    <dbReference type="NCBI Taxonomy" id="406431"/>
    <lineage>
        <taxon>Bacteria</taxon>
        <taxon>Bacillati</taxon>
        <taxon>Actinomycetota</taxon>
        <taxon>Actinomycetes</taxon>
        <taxon>Streptosporangiales</taxon>
        <taxon>Thermomonosporaceae</taxon>
        <taxon>Actinomadura</taxon>
    </lineage>
</organism>
<keyword evidence="3" id="KW-0378">Hydrolase</keyword>
<dbReference type="PIRSF" id="PIRSF001134">
    <property type="entry name" value="Streptogrisin"/>
    <property type="match status" value="1"/>
</dbReference>
<sequence length="214" mass="21606">MRFRTAALVVAASVISALLPSPGAQAATATEGGLPVYSAGSRCTLGFNVRSGTTYYFVLGARCATVAGTWYADPALTIVLGTTAGSTGNTSIVRYTNPAVTKLGSVHLWPGSQDIVSAGNAFVGQSVCRSGPVTGLRCGTVTALNQTVTFPEGTFTGLVRTNVCAEPGDFGGPFFSGTTALGLTVGGSGNCTSGGVTYFQPILPALNAFGVNVY</sequence>
<dbReference type="Proteomes" id="UP000805614">
    <property type="component" value="Unassembled WGS sequence"/>
</dbReference>
<proteinExistence type="inferred from homology"/>
<dbReference type="EMBL" id="JABVEC010000007">
    <property type="protein sequence ID" value="MBC6466269.1"/>
    <property type="molecule type" value="Genomic_DNA"/>
</dbReference>
<dbReference type="CDD" id="cd21112">
    <property type="entry name" value="alphaLP-like"/>
    <property type="match status" value="1"/>
</dbReference>
<accession>A0ABR7LNB3</accession>
<protein>
    <submittedName>
        <fullName evidence="7">Streptogrisin B</fullName>
    </submittedName>
</protein>
<evidence type="ECO:0000256" key="6">
    <source>
        <dbReference type="SAM" id="SignalP"/>
    </source>
</evidence>
<evidence type="ECO:0000313" key="8">
    <source>
        <dbReference type="Proteomes" id="UP000805614"/>
    </source>
</evidence>
<comment type="similarity">
    <text evidence="1">Belongs to the peptidase S1 family.</text>
</comment>
<reference evidence="7 8" key="1">
    <citation type="submission" date="2020-06" db="EMBL/GenBank/DDBJ databases">
        <title>Actinomadura xiongansis sp. nov., isolated from soil of Baiyangdian.</title>
        <authorList>
            <person name="Zhang X."/>
        </authorList>
    </citation>
    <scope>NUCLEOTIDE SEQUENCE [LARGE SCALE GENOMIC DNA]</scope>
    <source>
        <strain evidence="7 8">HBUM206468</strain>
    </source>
</reference>
<dbReference type="SUPFAM" id="SSF50494">
    <property type="entry name" value="Trypsin-like serine proteases"/>
    <property type="match status" value="1"/>
</dbReference>
<evidence type="ECO:0000256" key="1">
    <source>
        <dbReference type="ARBA" id="ARBA00007664"/>
    </source>
</evidence>
<dbReference type="Gene3D" id="2.40.10.10">
    <property type="entry name" value="Trypsin-like serine proteases"/>
    <property type="match status" value="2"/>
</dbReference>